<dbReference type="KEGG" id="spu:591283"/>
<name>A0A7M7NM56_STRPU</name>
<feature type="coiled-coil region" evidence="2">
    <location>
        <begin position="608"/>
        <end position="635"/>
    </location>
</feature>
<evidence type="ECO:0000256" key="1">
    <source>
        <dbReference type="ARBA" id="ARBA00006438"/>
    </source>
</evidence>
<evidence type="ECO:0000259" key="4">
    <source>
        <dbReference type="Pfam" id="PF05667"/>
    </source>
</evidence>
<keyword evidence="2" id="KW-0175">Coiled coil</keyword>
<evidence type="ECO:0008006" key="8">
    <source>
        <dbReference type="Google" id="ProtNLM"/>
    </source>
</evidence>
<dbReference type="AlphaFoldDB" id="A0A7M7NM56"/>
<reference evidence="7" key="1">
    <citation type="submission" date="2015-02" db="EMBL/GenBank/DDBJ databases">
        <title>Genome sequencing for Strongylocentrotus purpuratus.</title>
        <authorList>
            <person name="Murali S."/>
            <person name="Liu Y."/>
            <person name="Vee V."/>
            <person name="English A."/>
            <person name="Wang M."/>
            <person name="Skinner E."/>
            <person name="Han Y."/>
            <person name="Muzny D.M."/>
            <person name="Worley K.C."/>
            <person name="Gibbs R.A."/>
        </authorList>
    </citation>
    <scope>NUCLEOTIDE SEQUENCE</scope>
</reference>
<proteinExistence type="inferred from homology"/>
<dbReference type="Pfam" id="PF05667">
    <property type="entry name" value="CCDC22_CC"/>
    <property type="match status" value="1"/>
</dbReference>
<feature type="coiled-coil region" evidence="2">
    <location>
        <begin position="441"/>
        <end position="496"/>
    </location>
</feature>
<evidence type="ECO:0000256" key="2">
    <source>
        <dbReference type="SAM" id="Coils"/>
    </source>
</evidence>
<organism evidence="6 7">
    <name type="scientific">Strongylocentrotus purpuratus</name>
    <name type="common">Purple sea urchin</name>
    <dbReference type="NCBI Taxonomy" id="7668"/>
    <lineage>
        <taxon>Eukaryota</taxon>
        <taxon>Metazoa</taxon>
        <taxon>Echinodermata</taxon>
        <taxon>Eleutherozoa</taxon>
        <taxon>Echinozoa</taxon>
        <taxon>Echinoidea</taxon>
        <taxon>Euechinoidea</taxon>
        <taxon>Echinacea</taxon>
        <taxon>Camarodonta</taxon>
        <taxon>Echinidea</taxon>
        <taxon>Strongylocentrotidae</taxon>
        <taxon>Strongylocentrotus</taxon>
    </lineage>
</organism>
<dbReference type="EnsemblMetazoa" id="XM_030980932">
    <property type="protein sequence ID" value="XP_030836792"/>
    <property type="gene ID" value="LOC591283"/>
</dbReference>
<evidence type="ECO:0000259" key="5">
    <source>
        <dbReference type="Pfam" id="PF21674"/>
    </source>
</evidence>
<feature type="compositionally biased region" description="Basic and acidic residues" evidence="3">
    <location>
        <begin position="330"/>
        <end position="348"/>
    </location>
</feature>
<dbReference type="GO" id="GO:2000060">
    <property type="term" value="P:positive regulation of ubiquitin-dependent protein catabolic process"/>
    <property type="evidence" value="ECO:0000318"/>
    <property type="project" value="GO_Central"/>
</dbReference>
<dbReference type="InterPro" id="IPR048348">
    <property type="entry name" value="CCDC22_CC"/>
</dbReference>
<feature type="domain" description="CCDC22 N-terminal" evidence="5">
    <location>
        <begin position="1"/>
        <end position="107"/>
    </location>
</feature>
<dbReference type="PANTHER" id="PTHR15668:SF4">
    <property type="entry name" value="COILED-COIL DOMAIN-CONTAINING PROTEIN 22"/>
    <property type="match status" value="1"/>
</dbReference>
<dbReference type="Pfam" id="PF21674">
    <property type="entry name" value="CCDC22_N"/>
    <property type="match status" value="1"/>
</dbReference>
<reference evidence="6" key="2">
    <citation type="submission" date="2021-01" db="UniProtKB">
        <authorList>
            <consortium name="EnsemblMetazoa"/>
        </authorList>
    </citation>
    <scope>IDENTIFICATION</scope>
</reference>
<dbReference type="InParanoid" id="A0A7M7NM56"/>
<dbReference type="OMA" id="KFEQHIQ"/>
<dbReference type="RefSeq" id="XP_030836792.1">
    <property type="nucleotide sequence ID" value="XM_030980932.1"/>
</dbReference>
<dbReference type="GeneID" id="591283"/>
<dbReference type="InterPro" id="IPR008530">
    <property type="entry name" value="CCDC22"/>
</dbReference>
<keyword evidence="7" id="KW-1185">Reference proteome</keyword>
<comment type="similarity">
    <text evidence="1">Belongs to the CCDC22 family.</text>
</comment>
<dbReference type="InterPro" id="IPR048349">
    <property type="entry name" value="CCDC22_N"/>
</dbReference>
<evidence type="ECO:0000256" key="3">
    <source>
        <dbReference type="SAM" id="MobiDB-lite"/>
    </source>
</evidence>
<feature type="domain" description="CCDC22 coiled-coil" evidence="4">
    <location>
        <begin position="126"/>
        <end position="609"/>
    </location>
</feature>
<dbReference type="FunCoup" id="A0A7M7NM56">
    <property type="interactions" value="676"/>
</dbReference>
<sequence>MEEVDNIIIHTFREIGCDLDEDVVTLRQFTPELVVEASVRCLKLIDTNTNLPHSLPPGMSARFRLGTDLANALQSLGFRGDMGYQTFLYPNEADIRRLMMFLVEKLPKESVTSTDEPQGTSAMLSRRISSEIARQLQSPWVPPPCKRRSIRWVGPKQWHKEGASGSHAFRSIPLAIPTGLGDLTKQIPKDIMKYYNKHMPLVKDQPARDEDLAPSLLEFNAASVTAAQEWETEWNTTGLPSRLSQEEYKARKRERLQKRMVSEVRQGLQKSEQLDRKSATADLMQMLDLLGQKSATKGTKGSRFTHTEKLQFAQDDEKTAAQIGIGEGGPRADTEEELRQKREDEQTDLKEQLSRLMTQLEGLETESKQLGASVQQMEEQTMEKKRSNSEKEASYKVKKKTIDLLPNAETNITLLQGVVEKSAQQLVSLATQWEEHRGPLIEEYRKTKDEVSNKESESEKRLEDIQALREKMKKVAEETRSKEDMLKQLVAEYERMAKDVNRSAYTRRILEIVANIRKQKEDINKVLGDTRTLQKEINQVSGKLDRTFTVTDELIFRDAKKDEAVRKAYKYLAALHENFDQLIKTLEETGTILREIRELEDQIDTESSKKTVTNLEKITNDYKQMKQENAALIAKLKGQ</sequence>
<evidence type="ECO:0000313" key="7">
    <source>
        <dbReference type="Proteomes" id="UP000007110"/>
    </source>
</evidence>
<dbReference type="PANTHER" id="PTHR15668">
    <property type="entry name" value="JM1 PROTEIN"/>
    <property type="match status" value="1"/>
</dbReference>
<dbReference type="Proteomes" id="UP000007110">
    <property type="component" value="Unassembled WGS sequence"/>
</dbReference>
<accession>A0A7M7NM56</accession>
<evidence type="ECO:0000313" key="6">
    <source>
        <dbReference type="EnsemblMetazoa" id="XP_030836792"/>
    </source>
</evidence>
<protein>
    <recommendedName>
        <fullName evidence="8">Coiled-coil domain-containing protein 22 homolog</fullName>
    </recommendedName>
</protein>
<feature type="region of interest" description="Disordered" evidence="3">
    <location>
        <begin position="322"/>
        <end position="348"/>
    </location>
</feature>
<dbReference type="GO" id="GO:0097602">
    <property type="term" value="F:cullin family protein binding"/>
    <property type="evidence" value="ECO:0000318"/>
    <property type="project" value="GO_Central"/>
</dbReference>
<dbReference type="CTD" id="28952"/>
<dbReference type="OrthoDB" id="10266736at2759"/>